<dbReference type="EMBL" id="ADLK01000056">
    <property type="protein sequence ID" value="KMW11185.1"/>
    <property type="molecule type" value="Genomic_DNA"/>
</dbReference>
<protein>
    <submittedName>
        <fullName evidence="3">Uncharacterized protein</fullName>
    </submittedName>
</protein>
<proteinExistence type="predicted"/>
<accession>A0A0J9E6D6</accession>
<dbReference type="AlphaFoldDB" id="A0A0J9E6D6"/>
<evidence type="ECO:0000256" key="2">
    <source>
        <dbReference type="SAM" id="SignalP"/>
    </source>
</evidence>
<evidence type="ECO:0000256" key="1">
    <source>
        <dbReference type="ARBA" id="ARBA00022729"/>
    </source>
</evidence>
<dbReference type="InterPro" id="IPR018389">
    <property type="entry name" value="DctP_fam"/>
</dbReference>
<dbReference type="SUPFAM" id="SSF53850">
    <property type="entry name" value="Periplasmic binding protein-like II"/>
    <property type="match status" value="1"/>
</dbReference>
<dbReference type="Proteomes" id="UP000037392">
    <property type="component" value="Unassembled WGS sequence"/>
</dbReference>
<dbReference type="PANTHER" id="PTHR33376:SF2">
    <property type="entry name" value="DICARBOXYLATE-BINDING PERIPLASMIC PROTEIN"/>
    <property type="match status" value="1"/>
</dbReference>
<dbReference type="InterPro" id="IPR038404">
    <property type="entry name" value="TRAP_DctP_sf"/>
</dbReference>
<dbReference type="OrthoDB" id="9815946at2"/>
<name>A0A0J9E6D6_9FIRM</name>
<dbReference type="Gene3D" id="3.40.190.170">
    <property type="entry name" value="Bacterial extracellular solute-binding protein, family 7"/>
    <property type="match status" value="1"/>
</dbReference>
<keyword evidence="1 2" id="KW-0732">Signal</keyword>
<comment type="caution">
    <text evidence="3">The sequence shown here is derived from an EMBL/GenBank/DDBJ whole genome shotgun (WGS) entry which is preliminary data.</text>
</comment>
<dbReference type="Pfam" id="PF03480">
    <property type="entry name" value="DctP"/>
    <property type="match status" value="1"/>
</dbReference>
<dbReference type="InterPro" id="IPR004682">
    <property type="entry name" value="TRAP_DctP"/>
</dbReference>
<feature type="signal peptide" evidence="2">
    <location>
        <begin position="1"/>
        <end position="21"/>
    </location>
</feature>
<feature type="chain" id="PRO_5039103528" evidence="2">
    <location>
        <begin position="22"/>
        <end position="338"/>
    </location>
</feature>
<dbReference type="NCBIfam" id="TIGR00787">
    <property type="entry name" value="dctP"/>
    <property type="match status" value="1"/>
</dbReference>
<sequence>MKGNVLFGVLCVLAAAVTACSSGKGKAQSQAPEFVLTYAENQAEDYPTTQGAYKFAELVRERTGGRIEIQVNAEAVLGDEKTVIEQLQFGGVDFARVSLSPLAEFVPKLNVLQMPYLYTGREHMWRVLEGPIGDDFMNSFDGSNLVALSWYDAGARSFYNTGRPIETLEDMRGLNIRVQESELMMDTIEALGATPVPTAFGDVYSGLQTGKIDGAENNWPSYESTRHYEVARYFTLDEHTRVPELQLAAQPTWDKLSPEYQDIIRECAQESAQYERQLWAAREKVSESIVRKAGCIVTELSPEEKARFQEAAAPMYEKYCSEYVDIIDAIMEAGDDGE</sequence>
<dbReference type="GO" id="GO:0030246">
    <property type="term" value="F:carbohydrate binding"/>
    <property type="evidence" value="ECO:0007669"/>
    <property type="project" value="TreeGrafter"/>
</dbReference>
<dbReference type="GO" id="GO:0055085">
    <property type="term" value="P:transmembrane transport"/>
    <property type="evidence" value="ECO:0007669"/>
    <property type="project" value="InterPro"/>
</dbReference>
<dbReference type="NCBIfam" id="NF037995">
    <property type="entry name" value="TRAP_S1"/>
    <property type="match status" value="1"/>
</dbReference>
<dbReference type="PATRIC" id="fig|742734.4.peg.504"/>
<dbReference type="GeneID" id="93163026"/>
<dbReference type="GO" id="GO:0030288">
    <property type="term" value="C:outer membrane-bounded periplasmic space"/>
    <property type="evidence" value="ECO:0007669"/>
    <property type="project" value="InterPro"/>
</dbReference>
<dbReference type="RefSeq" id="WP_007861993.1">
    <property type="nucleotide sequence ID" value="NZ_KQ235875.1"/>
</dbReference>
<evidence type="ECO:0000313" key="3">
    <source>
        <dbReference type="EMBL" id="KMW11185.1"/>
    </source>
</evidence>
<reference evidence="3 4" key="1">
    <citation type="submission" date="2011-04" db="EMBL/GenBank/DDBJ databases">
        <title>The Genome Sequence of Clostridium citroniae WAL-19142.</title>
        <authorList>
            <consortium name="The Broad Institute Genome Sequencing Platform"/>
            <person name="Earl A."/>
            <person name="Ward D."/>
            <person name="Feldgarden M."/>
            <person name="Gevers D."/>
            <person name="Warren Y.A."/>
            <person name="Tyrrell K.L."/>
            <person name="Citron D.M."/>
            <person name="Goldstein E.J."/>
            <person name="Daigneault M."/>
            <person name="Allen-Vercoe E."/>
            <person name="Young S.K."/>
            <person name="Zeng Q."/>
            <person name="Gargeya S."/>
            <person name="Fitzgerald M."/>
            <person name="Haas B."/>
            <person name="Abouelleil A."/>
            <person name="Alvarado L."/>
            <person name="Arachchi H.M."/>
            <person name="Berlin A."/>
            <person name="Brown A."/>
            <person name="Chapman S.B."/>
            <person name="Chen Z."/>
            <person name="Dunbar C."/>
            <person name="Freedman E."/>
            <person name="Gearin G."/>
            <person name="Gellesch M."/>
            <person name="Goldberg J."/>
            <person name="Griggs A."/>
            <person name="Gujja S."/>
            <person name="Heilman E.R."/>
            <person name="Heiman D."/>
            <person name="Howarth C."/>
            <person name="Larson L."/>
            <person name="Lui A."/>
            <person name="MacDonald P.J."/>
            <person name="Mehta T."/>
            <person name="Montmayeur A."/>
            <person name="Murphy C."/>
            <person name="Neiman D."/>
            <person name="Pearson M."/>
            <person name="Priest M."/>
            <person name="Roberts A."/>
            <person name="Saif S."/>
            <person name="Shea T."/>
            <person name="Shenoy N."/>
            <person name="Sisk P."/>
            <person name="Stolte C."/>
            <person name="Sykes S."/>
            <person name="White J."/>
            <person name="Yandava C."/>
            <person name="Wortman J."/>
            <person name="Nusbaum C."/>
            <person name="Birren B."/>
        </authorList>
    </citation>
    <scope>NUCLEOTIDE SEQUENCE [LARGE SCALE GENOMIC DNA]</scope>
    <source>
        <strain evidence="3 4">WAL-19142</strain>
    </source>
</reference>
<dbReference type="PROSITE" id="PS51257">
    <property type="entry name" value="PROKAR_LIPOPROTEIN"/>
    <property type="match status" value="1"/>
</dbReference>
<dbReference type="PANTHER" id="PTHR33376">
    <property type="match status" value="1"/>
</dbReference>
<dbReference type="PIRSF" id="PIRSF006470">
    <property type="entry name" value="DctB"/>
    <property type="match status" value="1"/>
</dbReference>
<evidence type="ECO:0000313" key="4">
    <source>
        <dbReference type="Proteomes" id="UP000037392"/>
    </source>
</evidence>
<dbReference type="CDD" id="cd13671">
    <property type="entry name" value="PBP2_TRAP_SBP_like_3"/>
    <property type="match status" value="1"/>
</dbReference>
<gene>
    <name evidence="3" type="ORF">HMPREF9470_00472</name>
</gene>
<organism evidence="3 4">
    <name type="scientific">[Clostridium] citroniae WAL-19142</name>
    <dbReference type="NCBI Taxonomy" id="742734"/>
    <lineage>
        <taxon>Bacteria</taxon>
        <taxon>Bacillati</taxon>
        <taxon>Bacillota</taxon>
        <taxon>Clostridia</taxon>
        <taxon>Lachnospirales</taxon>
        <taxon>Lachnospiraceae</taxon>
        <taxon>Enterocloster</taxon>
    </lineage>
</organism>